<dbReference type="SMART" id="SM00347">
    <property type="entry name" value="HTH_MARR"/>
    <property type="match status" value="1"/>
</dbReference>
<organism evidence="5 6">
    <name type="scientific">Acidovorax cavernicola</name>
    <dbReference type="NCBI Taxonomy" id="1675792"/>
    <lineage>
        <taxon>Bacteria</taxon>
        <taxon>Pseudomonadati</taxon>
        <taxon>Pseudomonadota</taxon>
        <taxon>Betaproteobacteria</taxon>
        <taxon>Burkholderiales</taxon>
        <taxon>Comamonadaceae</taxon>
        <taxon>Acidovorax</taxon>
    </lineage>
</organism>
<dbReference type="InterPro" id="IPR036388">
    <property type="entry name" value="WH-like_DNA-bd_sf"/>
</dbReference>
<dbReference type="RefSeq" id="WP_119558851.1">
    <property type="nucleotide sequence ID" value="NZ_QXMN01000207.1"/>
</dbReference>
<keyword evidence="1" id="KW-0805">Transcription regulation</keyword>
<dbReference type="Gene3D" id="1.10.10.10">
    <property type="entry name" value="Winged helix-like DNA-binding domain superfamily/Winged helix DNA-binding domain"/>
    <property type="match status" value="2"/>
</dbReference>
<dbReference type="PANTHER" id="PTHR42756:SF1">
    <property type="entry name" value="TRANSCRIPTIONAL REPRESSOR OF EMRAB OPERON"/>
    <property type="match status" value="1"/>
</dbReference>
<feature type="non-terminal residue" evidence="5">
    <location>
        <position position="333"/>
    </location>
</feature>
<dbReference type="GO" id="GO:0003700">
    <property type="term" value="F:DNA-binding transcription factor activity"/>
    <property type="evidence" value="ECO:0007669"/>
    <property type="project" value="InterPro"/>
</dbReference>
<dbReference type="InterPro" id="IPR000835">
    <property type="entry name" value="HTH_MarR-typ"/>
</dbReference>
<name>A0A9X8CXZ1_9BURK</name>
<dbReference type="EMBL" id="QXMN01000207">
    <property type="protein sequence ID" value="RIX70974.1"/>
    <property type="molecule type" value="Genomic_DNA"/>
</dbReference>
<dbReference type="InterPro" id="IPR036390">
    <property type="entry name" value="WH_DNA-bd_sf"/>
</dbReference>
<dbReference type="PROSITE" id="PS50995">
    <property type="entry name" value="HTH_MARR_2"/>
    <property type="match status" value="1"/>
</dbReference>
<proteinExistence type="predicted"/>
<evidence type="ECO:0000256" key="1">
    <source>
        <dbReference type="ARBA" id="ARBA00023015"/>
    </source>
</evidence>
<comment type="caution">
    <text evidence="5">The sequence shown here is derived from an EMBL/GenBank/DDBJ whole genome shotgun (WGS) entry which is preliminary data.</text>
</comment>
<dbReference type="Proteomes" id="UP000265619">
    <property type="component" value="Unassembled WGS sequence"/>
</dbReference>
<dbReference type="SUPFAM" id="SSF46785">
    <property type="entry name" value="Winged helix' DNA-binding domain"/>
    <property type="match status" value="2"/>
</dbReference>
<keyword evidence="3" id="KW-0804">Transcription</keyword>
<accession>A0A9X8CXZ1</accession>
<evidence type="ECO:0000259" key="4">
    <source>
        <dbReference type="PROSITE" id="PS50995"/>
    </source>
</evidence>
<dbReference type="Pfam" id="PF01047">
    <property type="entry name" value="MarR"/>
    <property type="match status" value="1"/>
</dbReference>
<dbReference type="PANTHER" id="PTHR42756">
    <property type="entry name" value="TRANSCRIPTIONAL REGULATOR, MARR"/>
    <property type="match status" value="1"/>
</dbReference>
<keyword evidence="2" id="KW-0238">DNA-binding</keyword>
<gene>
    <name evidence="5" type="ORF">D3H34_32540</name>
</gene>
<dbReference type="GO" id="GO:0003677">
    <property type="term" value="F:DNA binding"/>
    <property type="evidence" value="ECO:0007669"/>
    <property type="project" value="UniProtKB-KW"/>
</dbReference>
<protein>
    <submittedName>
        <fullName evidence="5">MarR family transcriptional regulator</fullName>
    </submittedName>
</protein>
<evidence type="ECO:0000313" key="6">
    <source>
        <dbReference type="Proteomes" id="UP000265619"/>
    </source>
</evidence>
<keyword evidence="6" id="KW-1185">Reference proteome</keyword>
<evidence type="ECO:0000313" key="5">
    <source>
        <dbReference type="EMBL" id="RIX70974.1"/>
    </source>
</evidence>
<reference evidence="5 6" key="1">
    <citation type="submission" date="2018-09" db="EMBL/GenBank/DDBJ databases">
        <title>Acidovorax cavernicola nov. sp. isolated from Gruta de las Maravillas (Aracena, Spain).</title>
        <authorList>
            <person name="Jurado V."/>
            <person name="Gutierrez-Patricio S."/>
            <person name="Gonzalez-Pimentel J.L."/>
            <person name="Miller A.Z."/>
            <person name="Laiz L."/>
            <person name="Saiz-Jimenez C."/>
        </authorList>
    </citation>
    <scope>NUCLEOTIDE SEQUENCE [LARGE SCALE GENOMIC DNA]</scope>
    <source>
        <strain evidence="5 6">1011MAR4D40.2</strain>
    </source>
</reference>
<feature type="domain" description="HTH marR-type" evidence="4">
    <location>
        <begin position="21"/>
        <end position="154"/>
    </location>
</feature>
<evidence type="ECO:0000256" key="3">
    <source>
        <dbReference type="ARBA" id="ARBA00023163"/>
    </source>
</evidence>
<sequence>MATNTKDKTIELNLEALAYIYSRVPFQIQRIDQIASAFFAAQQDSSALLTAAQLQMLWLLDKRKPLMQTDLSRLAGADKATTGFIIGNLLKRQLVHREADAQDRRRKLVSITEDGKAALRAARQQLKQANDKLLAPLKPAEREKLVQCLKTLALRGQAEDVEPFMLEATLWLTRRCLQAADGQLTKEAGLFGLTLRQFCTLYVVLCHPGIGEPLIRRLLGYEVSNAALVIGLLRDKGFVEVVPGSSAARKRYSATTLGRDVLVTVEPKLSKIEDSFVAVLHAADTRTLQNLLSILISVHSDKVKAHLDAFVDAMQLPSWPVPSQANYASTNAD</sequence>
<evidence type="ECO:0000256" key="2">
    <source>
        <dbReference type="ARBA" id="ARBA00023125"/>
    </source>
</evidence>
<dbReference type="AlphaFoldDB" id="A0A9X8CXZ1"/>